<comment type="caution">
    <text evidence="1">The sequence shown here is derived from an EMBL/GenBank/DDBJ whole genome shotgun (WGS) entry which is preliminary data.</text>
</comment>
<accession>A0AAV5U9J2</accession>
<keyword evidence="2" id="KW-1185">Reference proteome</keyword>
<protein>
    <submittedName>
        <fullName evidence="1">Uncharacterized protein</fullName>
    </submittedName>
</protein>
<feature type="non-terminal residue" evidence="1">
    <location>
        <position position="66"/>
    </location>
</feature>
<name>A0AAV5U9J2_9BILA</name>
<dbReference type="AlphaFoldDB" id="A0AAV5U9J2"/>
<organism evidence="1 2">
    <name type="scientific">Pristionchus entomophagus</name>
    <dbReference type="NCBI Taxonomy" id="358040"/>
    <lineage>
        <taxon>Eukaryota</taxon>
        <taxon>Metazoa</taxon>
        <taxon>Ecdysozoa</taxon>
        <taxon>Nematoda</taxon>
        <taxon>Chromadorea</taxon>
        <taxon>Rhabditida</taxon>
        <taxon>Rhabditina</taxon>
        <taxon>Diplogasteromorpha</taxon>
        <taxon>Diplogasteroidea</taxon>
        <taxon>Neodiplogasteridae</taxon>
        <taxon>Pristionchus</taxon>
    </lineage>
</organism>
<gene>
    <name evidence="1" type="ORF">PENTCL1PPCAC_25315</name>
</gene>
<sequence>MLKFLTVSFHSSWMLDRPPITIQNLKSMSSPVHWSSIIASGSLMDTRSRFITLRACRVRSIGAALS</sequence>
<evidence type="ECO:0000313" key="1">
    <source>
        <dbReference type="EMBL" id="GMT03141.1"/>
    </source>
</evidence>
<dbReference type="EMBL" id="BTSX01000006">
    <property type="protein sequence ID" value="GMT03141.1"/>
    <property type="molecule type" value="Genomic_DNA"/>
</dbReference>
<proteinExistence type="predicted"/>
<reference evidence="1" key="1">
    <citation type="submission" date="2023-10" db="EMBL/GenBank/DDBJ databases">
        <title>Genome assembly of Pristionchus species.</title>
        <authorList>
            <person name="Yoshida K."/>
            <person name="Sommer R.J."/>
        </authorList>
    </citation>
    <scope>NUCLEOTIDE SEQUENCE</scope>
    <source>
        <strain evidence="1">RS0144</strain>
    </source>
</reference>
<evidence type="ECO:0000313" key="2">
    <source>
        <dbReference type="Proteomes" id="UP001432027"/>
    </source>
</evidence>
<dbReference type="Proteomes" id="UP001432027">
    <property type="component" value="Unassembled WGS sequence"/>
</dbReference>